<organism evidence="1 2">
    <name type="scientific">Xenorhabdus griffiniae</name>
    <dbReference type="NCBI Taxonomy" id="351672"/>
    <lineage>
        <taxon>Bacteria</taxon>
        <taxon>Pseudomonadati</taxon>
        <taxon>Pseudomonadota</taxon>
        <taxon>Gammaproteobacteria</taxon>
        <taxon>Enterobacterales</taxon>
        <taxon>Morganellaceae</taxon>
        <taxon>Xenorhabdus</taxon>
    </lineage>
</organism>
<protein>
    <submittedName>
        <fullName evidence="1">Uncharacterized protein</fullName>
    </submittedName>
</protein>
<sequence>MDRSERSSWAWTTLFVTSTMITTFSGEIFSSQLTNRLPWIELCLSARQIPFDYPKALLLSLLLC</sequence>
<accession>A0ABY9XDA0</accession>
<dbReference type="RefSeq" id="WP_311062204.1">
    <property type="nucleotide sequence ID" value="NZ_CAWPOC010000128.1"/>
</dbReference>
<reference evidence="1 2" key="1">
    <citation type="journal article" date="2023" name="Access Microbiol">
        <title>The genome of a steinernematid-associated Pseudomonas piscis bacterium encodes the biosynthesis of insect toxins.</title>
        <authorList>
            <person name="Awori R.M."/>
            <person name="Hendre P."/>
            <person name="Amugune N.O."/>
        </authorList>
    </citation>
    <scope>NUCLEOTIDE SEQUENCE [LARGE SCALE GENOMIC DNA]</scope>
    <source>
        <strain evidence="1 2">97</strain>
    </source>
</reference>
<evidence type="ECO:0000313" key="2">
    <source>
        <dbReference type="Proteomes" id="UP001300348"/>
    </source>
</evidence>
<dbReference type="Proteomes" id="UP001300348">
    <property type="component" value="Chromosome"/>
</dbReference>
<name>A0ABY9XDA0_9GAMM</name>
<dbReference type="GeneID" id="88856242"/>
<dbReference type="EMBL" id="CP133647">
    <property type="protein sequence ID" value="WNH00567.1"/>
    <property type="molecule type" value="Genomic_DNA"/>
</dbReference>
<keyword evidence="2" id="KW-1185">Reference proteome</keyword>
<proteinExistence type="predicted"/>
<gene>
    <name evidence="1" type="ORF">QL112_011755</name>
</gene>
<evidence type="ECO:0000313" key="1">
    <source>
        <dbReference type="EMBL" id="WNH00567.1"/>
    </source>
</evidence>